<dbReference type="Proteomes" id="UP000694844">
    <property type="component" value="Chromosome 3"/>
</dbReference>
<accession>A0A8B8DAC0</accession>
<organism evidence="1 2">
    <name type="scientific">Crassostrea virginica</name>
    <name type="common">Eastern oyster</name>
    <dbReference type="NCBI Taxonomy" id="6565"/>
    <lineage>
        <taxon>Eukaryota</taxon>
        <taxon>Metazoa</taxon>
        <taxon>Spiralia</taxon>
        <taxon>Lophotrochozoa</taxon>
        <taxon>Mollusca</taxon>
        <taxon>Bivalvia</taxon>
        <taxon>Autobranchia</taxon>
        <taxon>Pteriomorphia</taxon>
        <taxon>Ostreida</taxon>
        <taxon>Ostreoidea</taxon>
        <taxon>Ostreidae</taxon>
        <taxon>Crassostrea</taxon>
    </lineage>
</organism>
<evidence type="ECO:0000313" key="2">
    <source>
        <dbReference type="RefSeq" id="XP_022323861.1"/>
    </source>
</evidence>
<gene>
    <name evidence="2" type="primary">LOC111124892</name>
</gene>
<protein>
    <submittedName>
        <fullName evidence="2">Uncharacterized protein LOC111124892</fullName>
    </submittedName>
</protein>
<sequence length="182" mass="21469">MLRSPDMDVSKVLQKLGLMTQYPMVHKGRQLLARPRLQKLYGPPQRRQGTKKNREQVVAPPKMWTDHVDYPPYVHRIIRILSRAEQRQRSQTEKEKEKDNLISRHITQECENTMDDKFSPALIATEDTKCSLPVDISKLCSESNSEKINQPQSPEPLRFFQTKTIKQRWMLTSCWRSCFMRV</sequence>
<name>A0A8B8DAC0_CRAVI</name>
<dbReference type="AlphaFoldDB" id="A0A8B8DAC0"/>
<reference evidence="2" key="1">
    <citation type="submission" date="2025-08" db="UniProtKB">
        <authorList>
            <consortium name="RefSeq"/>
        </authorList>
    </citation>
    <scope>IDENTIFICATION</scope>
    <source>
        <tissue evidence="2">Whole sample</tissue>
    </source>
</reference>
<evidence type="ECO:0000313" key="1">
    <source>
        <dbReference type="Proteomes" id="UP000694844"/>
    </source>
</evidence>
<proteinExistence type="predicted"/>
<keyword evidence="1" id="KW-1185">Reference proteome</keyword>
<dbReference type="GeneID" id="111124892"/>
<dbReference type="KEGG" id="cvn:111124892"/>
<dbReference type="RefSeq" id="XP_022323861.1">
    <property type="nucleotide sequence ID" value="XM_022468153.1"/>
</dbReference>